<accession>A0A1H1YZS4</accession>
<dbReference type="SUPFAM" id="SSF53474">
    <property type="entry name" value="alpha/beta-Hydrolases"/>
    <property type="match status" value="1"/>
</dbReference>
<evidence type="ECO:0000313" key="4">
    <source>
        <dbReference type="Proteomes" id="UP000199482"/>
    </source>
</evidence>
<feature type="compositionally biased region" description="Low complexity" evidence="1">
    <location>
        <begin position="232"/>
        <end position="248"/>
    </location>
</feature>
<evidence type="ECO:0000313" key="5">
    <source>
        <dbReference type="Proteomes" id="UP000893823"/>
    </source>
</evidence>
<dbReference type="Proteomes" id="UP000893823">
    <property type="component" value="Unassembled WGS sequence"/>
</dbReference>
<reference evidence="2" key="3">
    <citation type="submission" date="2022-06" db="EMBL/GenBank/DDBJ databases">
        <title>Genomic Encyclopedia of Type Strains, Phase III (KMG-III): the genomes of soil and plant-associated and newly described type strains.</title>
        <authorList>
            <person name="Whitman W."/>
        </authorList>
    </citation>
    <scope>NUCLEOTIDE SEQUENCE</scope>
    <source>
        <strain evidence="2">CPCC 202695</strain>
    </source>
</reference>
<keyword evidence="5" id="KW-1185">Reference proteome</keyword>
<evidence type="ECO:0000313" key="3">
    <source>
        <dbReference type="EMBL" id="SDT26812.1"/>
    </source>
</evidence>
<reference evidence="4" key="2">
    <citation type="submission" date="2016-10" db="EMBL/GenBank/DDBJ databases">
        <authorList>
            <person name="Varghese N."/>
            <person name="Submissions S."/>
        </authorList>
    </citation>
    <scope>NUCLEOTIDE SEQUENCE [LARGE SCALE GENOMIC DNA]</scope>
    <source>
        <strain evidence="4">CPCC 202695</strain>
    </source>
</reference>
<dbReference type="Proteomes" id="UP000199482">
    <property type="component" value="Chromosome I"/>
</dbReference>
<dbReference type="InterPro" id="IPR029058">
    <property type="entry name" value="AB_hydrolase_fold"/>
</dbReference>
<dbReference type="RefSeq" id="WP_092673996.1">
    <property type="nucleotide sequence ID" value="NZ_BMDN01000002.1"/>
</dbReference>
<gene>
    <name evidence="2" type="ORF">BCL57_001018</name>
    <name evidence="3" type="ORF">SAMN04489721_2942</name>
</gene>
<dbReference type="AlphaFoldDB" id="A0A1H1YZS4"/>
<reference evidence="3" key="1">
    <citation type="submission" date="2016-10" db="EMBL/GenBank/DDBJ databases">
        <authorList>
            <person name="de Groot N.N."/>
        </authorList>
    </citation>
    <scope>NUCLEOTIDE SEQUENCE [LARGE SCALE GENOMIC DNA]</scope>
    <source>
        <strain evidence="3">CPCC 202695</strain>
    </source>
</reference>
<sequence>MGDLIVAGPGVTTAVATDELLDDAARFTAAAELLAAWRDRLASVRERAMRDGWAIDRPETLAWAQSALNSCEADARELAGALAASADGYDAAERDSAASRFGERLAAGLLGVMAPGLALSILPAAFGFGSAVAATSLISPETTRAAFAMLFAAHGREVLADPRFVSLVRAVADDADEFVAGLLHSPGLWAGGSGVEVPENASMVVAAAGLVGLVAGTTALVETPVGVRRADPPATSPTGAPSAIAPAPRGIGDLADRVPPSEADAPQVRIERYAGADGPRWVVYSAGTADFTVEPGAEPYDSTSNVHMVAESAGLPTTRGAGERAIRQAMDQAGIAPGDPIVLVGHSAGGLAAANLAADPSLDVVAAVNLGGPIGQVDTGDVPTLSVEHSEDFVPATGGHGVAAPGRIVVERSVGELVHGDAAAVPAHALTAYRGTAEAIDASDDERLREFRARITEFIGTGAAEVTFWRAVRADGEAGTGSAG</sequence>
<organism evidence="3 4">
    <name type="scientific">Agromyces flavus</name>
    <dbReference type="NCBI Taxonomy" id="589382"/>
    <lineage>
        <taxon>Bacteria</taxon>
        <taxon>Bacillati</taxon>
        <taxon>Actinomycetota</taxon>
        <taxon>Actinomycetes</taxon>
        <taxon>Micrococcales</taxon>
        <taxon>Microbacteriaceae</taxon>
        <taxon>Agromyces</taxon>
    </lineage>
</organism>
<dbReference type="Gene3D" id="3.40.50.1820">
    <property type="entry name" value="alpha/beta hydrolase"/>
    <property type="match status" value="1"/>
</dbReference>
<proteinExistence type="predicted"/>
<evidence type="ECO:0000313" key="2">
    <source>
        <dbReference type="EMBL" id="MCP2366864.1"/>
    </source>
</evidence>
<evidence type="ECO:0008006" key="6">
    <source>
        <dbReference type="Google" id="ProtNLM"/>
    </source>
</evidence>
<evidence type="ECO:0000256" key="1">
    <source>
        <dbReference type="SAM" id="MobiDB-lite"/>
    </source>
</evidence>
<protein>
    <recommendedName>
        <fullName evidence="6">Alpha/beta hydrolase family protein</fullName>
    </recommendedName>
</protein>
<dbReference type="EMBL" id="SODL02000002">
    <property type="protein sequence ID" value="MCP2366864.1"/>
    <property type="molecule type" value="Genomic_DNA"/>
</dbReference>
<dbReference type="OrthoDB" id="4790882at2"/>
<name>A0A1H1YZS4_9MICO</name>
<feature type="region of interest" description="Disordered" evidence="1">
    <location>
        <begin position="228"/>
        <end position="265"/>
    </location>
</feature>
<dbReference type="STRING" id="589382.SAMN04489721_2942"/>
<dbReference type="EMBL" id="LT629755">
    <property type="protein sequence ID" value="SDT26812.1"/>
    <property type="molecule type" value="Genomic_DNA"/>
</dbReference>